<gene>
    <name evidence="2" type="ORF">C12CBH8_04410</name>
</gene>
<keyword evidence="3" id="KW-1185">Reference proteome</keyword>
<dbReference type="AlphaFoldDB" id="A0A7I8D266"/>
<evidence type="ECO:0000313" key="3">
    <source>
        <dbReference type="Proteomes" id="UP000593890"/>
    </source>
</evidence>
<sequence length="384" mass="43730">MTIGLKEKIWILALHLAFGGVEKAIVNMANLFVEQGHPVEILCVYDMPDSPAFPLDPRVKITYLLKDTPNRQQWKESIRSKNPFSIVRESVKAARILLGKKRCVRRAVQSISDGIVITTRHEDSLALSKYGRPGVFKIAQLHHDHRFDPTYVKGFADGYQNIDVFALLTPQLADEVRDIMKDNRHTRIVCIPNFLERIPEQVDASQRKKIVLAVGRLDPVKGFDRLIEAFGHIRDRAPDWQLHIVGEGEEREVLENRIRSLSLEDHVVLTGRKNASEIEQMMKEASLYAMTSHSEGLPFVLIEAFSCGLPAVAYDVRVGPRGVIEDQVSGFLVPDDDEAQFVDQCLKLMEDDPLRYQMSENAYNRAKDFSKEKVGTLWDRILEE</sequence>
<dbReference type="KEGG" id="sman:C12CBH8_04410"/>
<dbReference type="EMBL" id="AP023321">
    <property type="protein sequence ID" value="BCI59802.1"/>
    <property type="molecule type" value="Genomic_DNA"/>
</dbReference>
<dbReference type="PANTHER" id="PTHR12526">
    <property type="entry name" value="GLYCOSYLTRANSFERASE"/>
    <property type="match status" value="1"/>
</dbReference>
<dbReference type="Pfam" id="PF00534">
    <property type="entry name" value="Glycos_transf_1"/>
    <property type="match status" value="1"/>
</dbReference>
<organism evidence="2 3">
    <name type="scientific">Solibaculum mannosilyticum</name>
    <dbReference type="NCBI Taxonomy" id="2780922"/>
    <lineage>
        <taxon>Bacteria</taxon>
        <taxon>Bacillati</taxon>
        <taxon>Bacillota</taxon>
        <taxon>Clostridia</taxon>
        <taxon>Eubacteriales</taxon>
        <taxon>Oscillospiraceae</taxon>
        <taxon>Solibaculum</taxon>
    </lineage>
</organism>
<dbReference type="InterPro" id="IPR001296">
    <property type="entry name" value="Glyco_trans_1"/>
</dbReference>
<dbReference type="SUPFAM" id="SSF53756">
    <property type="entry name" value="UDP-Glycosyltransferase/glycogen phosphorylase"/>
    <property type="match status" value="1"/>
</dbReference>
<dbReference type="Gene3D" id="3.40.50.2000">
    <property type="entry name" value="Glycogen Phosphorylase B"/>
    <property type="match status" value="2"/>
</dbReference>
<dbReference type="GO" id="GO:0016757">
    <property type="term" value="F:glycosyltransferase activity"/>
    <property type="evidence" value="ECO:0007669"/>
    <property type="project" value="InterPro"/>
</dbReference>
<proteinExistence type="predicted"/>
<accession>A0A7I8D266</accession>
<reference evidence="3" key="1">
    <citation type="submission" date="2020-07" db="EMBL/GenBank/DDBJ databases">
        <title>Complete genome sequencing of Clostridia bacterium strain 12CBH8.</title>
        <authorList>
            <person name="Sakamoto M."/>
            <person name="Murakami T."/>
            <person name="Mori H."/>
        </authorList>
    </citation>
    <scope>NUCLEOTIDE SEQUENCE [LARGE SCALE GENOMIC DNA]</scope>
    <source>
        <strain evidence="3">12CBH8</strain>
    </source>
</reference>
<evidence type="ECO:0000259" key="1">
    <source>
        <dbReference type="Pfam" id="PF00534"/>
    </source>
</evidence>
<dbReference type="PANTHER" id="PTHR12526:SF630">
    <property type="entry name" value="GLYCOSYLTRANSFERASE"/>
    <property type="match status" value="1"/>
</dbReference>
<dbReference type="Proteomes" id="UP000593890">
    <property type="component" value="Chromosome"/>
</dbReference>
<keyword evidence="2" id="KW-0808">Transferase</keyword>
<protein>
    <submittedName>
        <fullName evidence="2">Glycosyl transferase</fullName>
    </submittedName>
</protein>
<feature type="domain" description="Glycosyl transferase family 1" evidence="1">
    <location>
        <begin position="197"/>
        <end position="365"/>
    </location>
</feature>
<evidence type="ECO:0000313" key="2">
    <source>
        <dbReference type="EMBL" id="BCI59802.1"/>
    </source>
</evidence>
<dbReference type="CDD" id="cd03820">
    <property type="entry name" value="GT4_AmsD-like"/>
    <property type="match status" value="1"/>
</dbReference>
<name>A0A7I8D266_9FIRM</name>